<dbReference type="Proteomes" id="UP001341840">
    <property type="component" value="Unassembled WGS sequence"/>
</dbReference>
<organism evidence="1 2">
    <name type="scientific">Stylosanthes scabra</name>
    <dbReference type="NCBI Taxonomy" id="79078"/>
    <lineage>
        <taxon>Eukaryota</taxon>
        <taxon>Viridiplantae</taxon>
        <taxon>Streptophyta</taxon>
        <taxon>Embryophyta</taxon>
        <taxon>Tracheophyta</taxon>
        <taxon>Spermatophyta</taxon>
        <taxon>Magnoliopsida</taxon>
        <taxon>eudicotyledons</taxon>
        <taxon>Gunneridae</taxon>
        <taxon>Pentapetalae</taxon>
        <taxon>rosids</taxon>
        <taxon>fabids</taxon>
        <taxon>Fabales</taxon>
        <taxon>Fabaceae</taxon>
        <taxon>Papilionoideae</taxon>
        <taxon>50 kb inversion clade</taxon>
        <taxon>dalbergioids sensu lato</taxon>
        <taxon>Dalbergieae</taxon>
        <taxon>Pterocarpus clade</taxon>
        <taxon>Stylosanthes</taxon>
    </lineage>
</organism>
<protein>
    <submittedName>
        <fullName evidence="1">Uncharacterized protein</fullName>
    </submittedName>
</protein>
<comment type="caution">
    <text evidence="1">The sequence shown here is derived from an EMBL/GenBank/DDBJ whole genome shotgun (WGS) entry which is preliminary data.</text>
</comment>
<dbReference type="EMBL" id="JASCZI010272185">
    <property type="protein sequence ID" value="MED6220871.1"/>
    <property type="molecule type" value="Genomic_DNA"/>
</dbReference>
<accession>A0ABU6ZFY5</accession>
<reference evidence="1 2" key="1">
    <citation type="journal article" date="2023" name="Plants (Basel)">
        <title>Bridging the Gap: Combining Genomics and Transcriptomics Approaches to Understand Stylosanthes scabra, an Orphan Legume from the Brazilian Caatinga.</title>
        <authorList>
            <person name="Ferreira-Neto J.R.C."/>
            <person name="da Silva M.D."/>
            <person name="Binneck E."/>
            <person name="de Melo N.F."/>
            <person name="da Silva R.H."/>
            <person name="de Melo A.L.T.M."/>
            <person name="Pandolfi V."/>
            <person name="Bustamante F.O."/>
            <person name="Brasileiro-Vidal A.C."/>
            <person name="Benko-Iseppon A.M."/>
        </authorList>
    </citation>
    <scope>NUCLEOTIDE SEQUENCE [LARGE SCALE GENOMIC DNA]</scope>
    <source>
        <tissue evidence="1">Leaves</tissue>
    </source>
</reference>
<sequence>MLEARWRMLEAWQRARSLQRRGWRSVLDMSAGRLECGGEHRGMKDCRRRLSWMWREKVRLKAGGAGLRLDLDRDNGGGDGRRECEAVGVREEKWRRDDEGQTTKEGEGQRDERIVTLMVGWVL</sequence>
<evidence type="ECO:0000313" key="2">
    <source>
        <dbReference type="Proteomes" id="UP001341840"/>
    </source>
</evidence>
<gene>
    <name evidence="1" type="ORF">PIB30_048945</name>
</gene>
<evidence type="ECO:0000313" key="1">
    <source>
        <dbReference type="EMBL" id="MED6220871.1"/>
    </source>
</evidence>
<proteinExistence type="predicted"/>
<keyword evidence="2" id="KW-1185">Reference proteome</keyword>
<name>A0ABU6ZFY5_9FABA</name>